<dbReference type="Gene3D" id="3.40.50.1010">
    <property type="entry name" value="5'-nuclease"/>
    <property type="match status" value="1"/>
</dbReference>
<dbReference type="InterPro" id="IPR002716">
    <property type="entry name" value="PIN_dom"/>
</dbReference>
<evidence type="ECO:0000259" key="2">
    <source>
        <dbReference type="SMART" id="SM00670"/>
    </source>
</evidence>
<dbReference type="EMBL" id="OZ004256">
    <property type="protein sequence ID" value="CAK7903277.1"/>
    <property type="molecule type" value="Genomic_DNA"/>
</dbReference>
<dbReference type="InterPro" id="IPR052626">
    <property type="entry name" value="SWT1_Regulator"/>
</dbReference>
<dbReference type="CDD" id="cd18727">
    <property type="entry name" value="PIN_Swt1-like"/>
    <property type="match status" value="1"/>
</dbReference>
<dbReference type="InterPro" id="IPR029060">
    <property type="entry name" value="PIN-like_dom_sf"/>
</dbReference>
<name>A0ABP0EAE2_9ASCO</name>
<evidence type="ECO:0000313" key="4">
    <source>
        <dbReference type="Proteomes" id="UP001497600"/>
    </source>
</evidence>
<feature type="compositionally biased region" description="Polar residues" evidence="1">
    <location>
        <begin position="13"/>
        <end position="25"/>
    </location>
</feature>
<dbReference type="SMART" id="SM00670">
    <property type="entry name" value="PINc"/>
    <property type="match status" value="1"/>
</dbReference>
<dbReference type="Pfam" id="PF21693">
    <property type="entry name" value="SWT1_3rd"/>
    <property type="match status" value="1"/>
</dbReference>
<proteinExistence type="predicted"/>
<protein>
    <submittedName>
        <fullName evidence="3">Transcriptional protein Swt1p</fullName>
    </submittedName>
</protein>
<dbReference type="PANTHER" id="PTHR16161">
    <property type="entry name" value="TRANSCRIPTIONAL PROTEIN SWT1"/>
    <property type="match status" value="1"/>
</dbReference>
<evidence type="ECO:0000256" key="1">
    <source>
        <dbReference type="SAM" id="MobiDB-lite"/>
    </source>
</evidence>
<gene>
    <name evidence="3" type="primary">SWT1</name>
    <name evidence="3" type="ORF">CAAN4_D03796</name>
</gene>
<feature type="region of interest" description="Disordered" evidence="1">
    <location>
        <begin position="1"/>
        <end position="32"/>
    </location>
</feature>
<evidence type="ECO:0000313" key="3">
    <source>
        <dbReference type="EMBL" id="CAK7903277.1"/>
    </source>
</evidence>
<feature type="domain" description="PIN" evidence="2">
    <location>
        <begin position="111"/>
        <end position="241"/>
    </location>
</feature>
<dbReference type="SUPFAM" id="SSF88723">
    <property type="entry name" value="PIN domain-like"/>
    <property type="match status" value="1"/>
</dbReference>
<accession>A0ABP0EAE2</accession>
<dbReference type="PANTHER" id="PTHR16161:SF0">
    <property type="entry name" value="TRANSCRIPTIONAL PROTEIN SWT1"/>
    <property type="match status" value="1"/>
</dbReference>
<reference evidence="3 4" key="1">
    <citation type="submission" date="2024-01" db="EMBL/GenBank/DDBJ databases">
        <authorList>
            <consortium name="Genoscope - CEA"/>
            <person name="William W."/>
        </authorList>
    </citation>
    <scope>NUCLEOTIDE SEQUENCE [LARGE SCALE GENOMIC DNA]</scope>
    <source>
        <strain evidence="3 4">29B2s-10</strain>
    </source>
</reference>
<keyword evidence="4" id="KW-1185">Reference proteome</keyword>
<dbReference type="Proteomes" id="UP001497600">
    <property type="component" value="Chromosome D"/>
</dbReference>
<dbReference type="InterPro" id="IPR049014">
    <property type="entry name" value="SWT1_C"/>
</dbReference>
<dbReference type="Pfam" id="PF13638">
    <property type="entry name" value="PIN_4"/>
    <property type="match status" value="1"/>
</dbReference>
<sequence>MSLPSKYAPEGLSSHQQRQTLTVGTSRPPKPISYTVRRIENRIESALQRSQTDNEDVEMVGMADSSEIEVITHYVREQRSDTRFQEDQMAVDMSEYFADTLNAAVHSEASAYLVVDTNFILSHLDIISELARLAHKYKFRLIIPITVVQELDGLKKSSRMETPAYGAISGRSISHLARWANDWIYTQLAQNSKSVRGQAKAERLDINTIQDDSILDCCLYFQKLHNRSLVILMSNDKNFCAKAMTNSVLTVSYRPNMTAELISLMVYKEMTERFPPTDDMPTNHPSFQPHSCDQQNIPPQRIDVGSQQYSTAPQFQHQNVSISPTKIPIERGPVSSNSFHEIASTIFREVQAIVTNAIKRCMVIGYGEDIDIIQNYSAEKVTSLHECSHVLVRFKSIVFEKYVGRRWKVDNSFNTTPYDRLEMDRFLNYWLQILQPIYEQEMDSTQQQSLLVLIQRWNNLIQ</sequence>
<organism evidence="3 4">
    <name type="scientific">[Candida] anglica</name>
    <dbReference type="NCBI Taxonomy" id="148631"/>
    <lineage>
        <taxon>Eukaryota</taxon>
        <taxon>Fungi</taxon>
        <taxon>Dikarya</taxon>
        <taxon>Ascomycota</taxon>
        <taxon>Saccharomycotina</taxon>
        <taxon>Pichiomycetes</taxon>
        <taxon>Debaryomycetaceae</taxon>
        <taxon>Kurtzmaniella</taxon>
    </lineage>
</organism>